<accession>A0A1X6WUB8</accession>
<feature type="domain" description="CAAX prenyl protease 2/Lysostaphin resistance protein A-like" evidence="3">
    <location>
        <begin position="97"/>
        <end position="182"/>
    </location>
</feature>
<evidence type="ECO:0000256" key="1">
    <source>
        <dbReference type="ARBA" id="ARBA00009067"/>
    </source>
</evidence>
<comment type="similarity">
    <text evidence="1">Belongs to the UPF0177 family.</text>
</comment>
<sequence length="188" mass="21405">MLILYFIANLSISFLVRIPSTNWMVILLFSVLFLFFSYRILRKNKYLKEITIKKSLSLNDVGMIVAYSMINLIVSYLTAASSSKVRNEGGTIEYHSSFLLILGVIILAPILEEIVFRGLMRQLIANKYCYIVISSLLFSMIHSPENSYLFIGIFISGVLFSLSYIKTNNLVIPICIHLINNLTAIFLN</sequence>
<dbReference type="AlphaFoldDB" id="A0A1X6WUB8"/>
<evidence type="ECO:0000313" key="4">
    <source>
        <dbReference type="EMBL" id="SLM87216.1"/>
    </source>
</evidence>
<dbReference type="Pfam" id="PF02517">
    <property type="entry name" value="Rce1-like"/>
    <property type="match status" value="1"/>
</dbReference>
<dbReference type="OrthoDB" id="8607342at2"/>
<dbReference type="EMBL" id="FWFD01000022">
    <property type="protein sequence ID" value="SLM87216.1"/>
    <property type="molecule type" value="Genomic_DNA"/>
</dbReference>
<dbReference type="PANTHER" id="PTHR36435:SF1">
    <property type="entry name" value="CAAX AMINO TERMINAL PROTEASE FAMILY PROTEIN"/>
    <property type="match status" value="1"/>
</dbReference>
<dbReference type="InterPro" id="IPR052710">
    <property type="entry name" value="CAAX_protease"/>
</dbReference>
<keyword evidence="5" id="KW-1185">Reference proteome</keyword>
<feature type="transmembrane region" description="Helical" evidence="2">
    <location>
        <begin position="61"/>
        <end position="80"/>
    </location>
</feature>
<feature type="transmembrane region" description="Helical" evidence="2">
    <location>
        <begin position="147"/>
        <end position="165"/>
    </location>
</feature>
<feature type="transmembrane region" description="Helical" evidence="2">
    <location>
        <begin position="123"/>
        <end position="141"/>
    </location>
</feature>
<evidence type="ECO:0000259" key="3">
    <source>
        <dbReference type="Pfam" id="PF02517"/>
    </source>
</evidence>
<feature type="transmembrane region" description="Helical" evidence="2">
    <location>
        <begin position="92"/>
        <end position="111"/>
    </location>
</feature>
<reference evidence="5" key="1">
    <citation type="submission" date="2017-02" db="EMBL/GenBank/DDBJ databases">
        <authorList>
            <person name="Dridi B."/>
        </authorList>
    </citation>
    <scope>NUCLEOTIDE SEQUENCE [LARGE SCALE GENOMIC DNA]</scope>
    <source>
        <strain evidence="5">bH819</strain>
    </source>
</reference>
<dbReference type="Proteomes" id="UP000195918">
    <property type="component" value="Unassembled WGS sequence"/>
</dbReference>
<keyword evidence="2" id="KW-1133">Transmembrane helix</keyword>
<evidence type="ECO:0000313" key="5">
    <source>
        <dbReference type="Proteomes" id="UP000195918"/>
    </source>
</evidence>
<keyword evidence="4" id="KW-0645">Protease</keyword>
<dbReference type="InterPro" id="IPR003675">
    <property type="entry name" value="Rce1/LyrA-like_dom"/>
</dbReference>
<feature type="transmembrane region" description="Helical" evidence="2">
    <location>
        <begin position="170"/>
        <end position="187"/>
    </location>
</feature>
<dbReference type="GO" id="GO:0080120">
    <property type="term" value="P:CAAX-box protein maturation"/>
    <property type="evidence" value="ECO:0007669"/>
    <property type="project" value="UniProtKB-ARBA"/>
</dbReference>
<dbReference type="PANTHER" id="PTHR36435">
    <property type="entry name" value="SLR1288 PROTEIN"/>
    <property type="match status" value="1"/>
</dbReference>
<organism evidence="4 5">
    <name type="scientific">Vagococcus fluvialis bH819</name>
    <dbReference type="NCBI Taxonomy" id="1255619"/>
    <lineage>
        <taxon>Bacteria</taxon>
        <taxon>Bacillati</taxon>
        <taxon>Bacillota</taxon>
        <taxon>Bacilli</taxon>
        <taxon>Lactobacillales</taxon>
        <taxon>Enterococcaceae</taxon>
        <taxon>Vagococcus</taxon>
    </lineage>
</organism>
<keyword evidence="4" id="KW-0378">Hydrolase</keyword>
<keyword evidence="2" id="KW-0812">Transmembrane</keyword>
<proteinExistence type="inferred from homology"/>
<keyword evidence="2" id="KW-0472">Membrane</keyword>
<protein>
    <submittedName>
        <fullName evidence="4">CAAX amino terminal protease family</fullName>
    </submittedName>
</protein>
<gene>
    <name evidence="4" type="ORF">FM121_14040</name>
</gene>
<feature type="transmembrane region" description="Helical" evidence="2">
    <location>
        <begin position="20"/>
        <end position="41"/>
    </location>
</feature>
<dbReference type="GO" id="GO:0004175">
    <property type="term" value="F:endopeptidase activity"/>
    <property type="evidence" value="ECO:0007669"/>
    <property type="project" value="UniProtKB-ARBA"/>
</dbReference>
<evidence type="ECO:0000256" key="2">
    <source>
        <dbReference type="SAM" id="Phobius"/>
    </source>
</evidence>
<name>A0A1X6WUB8_9ENTE</name>
<dbReference type="GO" id="GO:0006508">
    <property type="term" value="P:proteolysis"/>
    <property type="evidence" value="ECO:0007669"/>
    <property type="project" value="UniProtKB-KW"/>
</dbReference>